<keyword evidence="3" id="KW-0808">Transferase</keyword>
<dbReference type="EMBL" id="LLXI01001444">
    <property type="protein sequence ID" value="PKY53714.1"/>
    <property type="molecule type" value="Genomic_DNA"/>
</dbReference>
<dbReference type="VEuPathDB" id="FungiDB:RhiirA1_507530"/>
<dbReference type="InterPro" id="IPR006597">
    <property type="entry name" value="Sel1-like"/>
</dbReference>
<feature type="domain" description="Protein kinase" evidence="2">
    <location>
        <begin position="25"/>
        <end position="283"/>
    </location>
</feature>
<dbReference type="SUPFAM" id="SSF56112">
    <property type="entry name" value="Protein kinase-like (PK-like)"/>
    <property type="match status" value="1"/>
</dbReference>
<dbReference type="Pfam" id="PF07714">
    <property type="entry name" value="PK_Tyr_Ser-Thr"/>
    <property type="match status" value="1"/>
</dbReference>
<sequence length="572" mass="67127">MASLCEWIDMKIRDDDINYFDYDEFSNFEKVGEGAFGIVNKADWKSCGIKIALKIIEYNSVNQDNMNRFLKELRNLRKVNFHPNINRFLGITKEPITNNYIMVLQYANRGNLREYLKNNFKSLNWDDKIRMASEITCGLKCLHSRKIIHRDLHAKNILVDNNNLMIADLGLSKHLTGEITSNSIAWGMLEYIEPQCYVVDNYVRDKRSDIYSLGILLWEITSGYPPFSSISRATLCYRIANGYRESPMNDTPSEYVELYQKCWDNDPDLRPNAEEVYDTLKRFSKDNTTVDFKINIYSDETNSNSSNILNNENNLQSRSYLTIDDNINELNLAQFTSQISTPSMISSNISEYEKGLRDDLEEIIQNYLKRNKIGWIKTFDFNKVLERYESRSKEIFNYLINNPTLQYYELMLGVFYNRGFGVNKSINIAFEWYMRSSQQNDLNGYYEVGFYYYLGYTVERNYNERSLEFCQHAVNNGLNIALHFLASCYHQFNYNAQNNSIIAFELFKKSAENGFIPSQYELAECYKNGEGTQKNKLEALKWYKSYQENDGEINVSYPIKDIENELFIRSNN</sequence>
<evidence type="ECO:0000313" key="4">
    <source>
        <dbReference type="Proteomes" id="UP000234323"/>
    </source>
</evidence>
<dbReference type="Gene3D" id="1.10.510.10">
    <property type="entry name" value="Transferase(Phosphotransferase) domain 1"/>
    <property type="match status" value="1"/>
</dbReference>
<dbReference type="InterPro" id="IPR011990">
    <property type="entry name" value="TPR-like_helical_dom_sf"/>
</dbReference>
<dbReference type="GO" id="GO:0004674">
    <property type="term" value="F:protein serine/threonine kinase activity"/>
    <property type="evidence" value="ECO:0007669"/>
    <property type="project" value="TreeGrafter"/>
</dbReference>
<dbReference type="SMART" id="SM00671">
    <property type="entry name" value="SEL1"/>
    <property type="match status" value="4"/>
</dbReference>
<dbReference type="Pfam" id="PF08238">
    <property type="entry name" value="Sel1"/>
    <property type="match status" value="4"/>
</dbReference>
<dbReference type="VEuPathDB" id="FungiDB:RhiirFUN_016731"/>
<dbReference type="PROSITE" id="PS50011">
    <property type="entry name" value="PROTEIN_KINASE_DOM"/>
    <property type="match status" value="1"/>
</dbReference>
<evidence type="ECO:0000313" key="3">
    <source>
        <dbReference type="EMBL" id="PKY53714.1"/>
    </source>
</evidence>
<protein>
    <submittedName>
        <fullName evidence="3">Kinase-like protein</fullName>
    </submittedName>
</protein>
<evidence type="ECO:0000259" key="2">
    <source>
        <dbReference type="PROSITE" id="PS50011"/>
    </source>
</evidence>
<dbReference type="PROSITE" id="PS00107">
    <property type="entry name" value="PROTEIN_KINASE_ATP"/>
    <property type="match status" value="1"/>
</dbReference>
<organism evidence="3 4">
    <name type="scientific">Rhizophagus irregularis</name>
    <dbReference type="NCBI Taxonomy" id="588596"/>
    <lineage>
        <taxon>Eukaryota</taxon>
        <taxon>Fungi</taxon>
        <taxon>Fungi incertae sedis</taxon>
        <taxon>Mucoromycota</taxon>
        <taxon>Glomeromycotina</taxon>
        <taxon>Glomeromycetes</taxon>
        <taxon>Glomerales</taxon>
        <taxon>Glomeraceae</taxon>
        <taxon>Rhizophagus</taxon>
    </lineage>
</organism>
<feature type="binding site" evidence="1">
    <location>
        <position position="54"/>
    </location>
    <ligand>
        <name>ATP</name>
        <dbReference type="ChEBI" id="CHEBI:30616"/>
    </ligand>
</feature>
<proteinExistence type="predicted"/>
<dbReference type="VEuPathDB" id="FungiDB:RhiirA1_538941"/>
<keyword evidence="4" id="KW-1185">Reference proteome</keyword>
<reference evidence="3 4" key="1">
    <citation type="submission" date="2015-10" db="EMBL/GenBank/DDBJ databases">
        <title>Genome analyses suggest a sexual origin of heterokaryosis in a supposedly ancient asexual fungus.</title>
        <authorList>
            <person name="Ropars J."/>
            <person name="Sedzielewska K."/>
            <person name="Noel J."/>
            <person name="Charron P."/>
            <person name="Farinelli L."/>
            <person name="Marton T."/>
            <person name="Kruger M."/>
            <person name="Pelin A."/>
            <person name="Brachmann A."/>
            <person name="Corradi N."/>
        </authorList>
    </citation>
    <scope>NUCLEOTIDE SEQUENCE [LARGE SCALE GENOMIC DNA]</scope>
    <source>
        <strain evidence="3 4">A4</strain>
    </source>
</reference>
<dbReference type="PRINTS" id="PR00109">
    <property type="entry name" value="TYRKINASE"/>
</dbReference>
<dbReference type="AlphaFoldDB" id="A0A2I1H4E5"/>
<dbReference type="InterPro" id="IPR017441">
    <property type="entry name" value="Protein_kinase_ATP_BS"/>
</dbReference>
<name>A0A2I1H4E5_9GLOM</name>
<gene>
    <name evidence="3" type="ORF">RhiirA4_472076</name>
</gene>
<dbReference type="GO" id="GO:0005524">
    <property type="term" value="F:ATP binding"/>
    <property type="evidence" value="ECO:0007669"/>
    <property type="project" value="UniProtKB-UniRule"/>
</dbReference>
<keyword evidence="1" id="KW-0547">Nucleotide-binding</keyword>
<keyword evidence="1" id="KW-0067">ATP-binding</keyword>
<dbReference type="SUPFAM" id="SSF81901">
    <property type="entry name" value="HCP-like"/>
    <property type="match status" value="1"/>
</dbReference>
<dbReference type="InterPro" id="IPR000719">
    <property type="entry name" value="Prot_kinase_dom"/>
</dbReference>
<comment type="caution">
    <text evidence="3">The sequence shown here is derived from an EMBL/GenBank/DDBJ whole genome shotgun (WGS) entry which is preliminary data.</text>
</comment>
<dbReference type="InterPro" id="IPR001245">
    <property type="entry name" value="Ser-Thr/Tyr_kinase_cat_dom"/>
</dbReference>
<dbReference type="Proteomes" id="UP000234323">
    <property type="component" value="Unassembled WGS sequence"/>
</dbReference>
<dbReference type="VEuPathDB" id="FungiDB:FUN_011721"/>
<dbReference type="PANTHER" id="PTHR44329">
    <property type="entry name" value="SERINE/THREONINE-PROTEIN KINASE TNNI3K-RELATED"/>
    <property type="match status" value="1"/>
</dbReference>
<accession>A0A2I1H4E5</accession>
<dbReference type="InterPro" id="IPR051681">
    <property type="entry name" value="Ser/Thr_Kinases-Pseudokinases"/>
</dbReference>
<evidence type="ECO:0000256" key="1">
    <source>
        <dbReference type="PROSITE-ProRule" id="PRU10141"/>
    </source>
</evidence>
<dbReference type="Gene3D" id="1.25.40.10">
    <property type="entry name" value="Tetratricopeptide repeat domain"/>
    <property type="match status" value="1"/>
</dbReference>
<keyword evidence="3" id="KW-0418">Kinase</keyword>
<dbReference type="InterPro" id="IPR011009">
    <property type="entry name" value="Kinase-like_dom_sf"/>
</dbReference>